<dbReference type="GO" id="GO:0004637">
    <property type="term" value="F:phosphoribosylamine-glycine ligase activity"/>
    <property type="evidence" value="ECO:0007669"/>
    <property type="project" value="UniProtKB-UniRule"/>
</dbReference>
<evidence type="ECO:0000259" key="16">
    <source>
        <dbReference type="PROSITE" id="PS50975"/>
    </source>
</evidence>
<dbReference type="Gene3D" id="3.30.1490.20">
    <property type="entry name" value="ATP-grasp fold, A domain"/>
    <property type="match status" value="1"/>
</dbReference>
<dbReference type="GO" id="GO:0006189">
    <property type="term" value="P:'de novo' IMP biosynthetic process"/>
    <property type="evidence" value="ECO:0007669"/>
    <property type="project" value="UniProtKB-UniRule"/>
</dbReference>
<comment type="cofactor">
    <cofactor evidence="1">
        <name>Mn(2+)</name>
        <dbReference type="ChEBI" id="CHEBI:29035"/>
    </cofactor>
</comment>
<dbReference type="PROSITE" id="PS00184">
    <property type="entry name" value="GARS"/>
    <property type="match status" value="1"/>
</dbReference>
<evidence type="ECO:0000256" key="5">
    <source>
        <dbReference type="ARBA" id="ARBA00022598"/>
    </source>
</evidence>
<dbReference type="InterPro" id="IPR020562">
    <property type="entry name" value="PRibGlycinamide_synth_N"/>
</dbReference>
<evidence type="ECO:0000256" key="9">
    <source>
        <dbReference type="ARBA" id="ARBA00022840"/>
    </source>
</evidence>
<dbReference type="SUPFAM" id="SSF51246">
    <property type="entry name" value="Rudiment single hybrid motif"/>
    <property type="match status" value="1"/>
</dbReference>
<dbReference type="Pfam" id="PF02844">
    <property type="entry name" value="GARS_N"/>
    <property type="match status" value="1"/>
</dbReference>
<dbReference type="InterPro" id="IPR013815">
    <property type="entry name" value="ATP_grasp_subdomain_1"/>
</dbReference>
<dbReference type="InterPro" id="IPR020560">
    <property type="entry name" value="PRibGlycinamide_synth_C-dom"/>
</dbReference>
<dbReference type="Pfam" id="PF01071">
    <property type="entry name" value="GARS_A"/>
    <property type="match status" value="1"/>
</dbReference>
<dbReference type="SUPFAM" id="SSF52440">
    <property type="entry name" value="PreATP-grasp domain"/>
    <property type="match status" value="1"/>
</dbReference>
<dbReference type="InterPro" id="IPR020559">
    <property type="entry name" value="PRibGlycinamide_synth_CS"/>
</dbReference>
<name>A0A386H5C0_9CLOT</name>
<dbReference type="Gene3D" id="3.30.470.20">
    <property type="entry name" value="ATP-grasp fold, B domain"/>
    <property type="match status" value="1"/>
</dbReference>
<evidence type="ECO:0000256" key="11">
    <source>
        <dbReference type="ARBA" id="ARBA00038345"/>
    </source>
</evidence>
<accession>A0A386H5C0</accession>
<evidence type="ECO:0000313" key="17">
    <source>
        <dbReference type="EMBL" id="AYD40947.1"/>
    </source>
</evidence>
<dbReference type="HAMAP" id="MF_00138">
    <property type="entry name" value="GARS"/>
    <property type="match status" value="1"/>
</dbReference>
<proteinExistence type="inferred from homology"/>
<keyword evidence="8 14" id="KW-0658">Purine biosynthesis</keyword>
<keyword evidence="5 14" id="KW-0436">Ligase</keyword>
<reference evidence="17 18" key="1">
    <citation type="journal article" date="2019" name="Int. J. Syst. Evol. Microbiol.">
        <title>Clostridium fermenticellae sp. nov., isolated from the mud in a fermentation cellar for the production of the Chinese liquor, baijiu.</title>
        <authorList>
            <person name="Xu P.X."/>
            <person name="Chai L.J."/>
            <person name="Qiu T."/>
            <person name="Zhang X.J."/>
            <person name="Lu Z.M."/>
            <person name="Xiao C."/>
            <person name="Wang S.T."/>
            <person name="Shen C.H."/>
            <person name="Shi J.S."/>
            <person name="Xu Z.H."/>
        </authorList>
    </citation>
    <scope>NUCLEOTIDE SEQUENCE [LARGE SCALE GENOMIC DNA]</scope>
    <source>
        <strain evidence="17 18">JN500901</strain>
    </source>
</reference>
<dbReference type="SMART" id="SM01210">
    <property type="entry name" value="GARS_C"/>
    <property type="match status" value="1"/>
</dbReference>
<comment type="similarity">
    <text evidence="11 14">Belongs to the GARS family.</text>
</comment>
<feature type="domain" description="ATP-grasp" evidence="16">
    <location>
        <begin position="107"/>
        <end position="313"/>
    </location>
</feature>
<dbReference type="GO" id="GO:0009113">
    <property type="term" value="P:purine nucleobase biosynthetic process"/>
    <property type="evidence" value="ECO:0007669"/>
    <property type="project" value="InterPro"/>
</dbReference>
<evidence type="ECO:0000256" key="13">
    <source>
        <dbReference type="ARBA" id="ARBA00042864"/>
    </source>
</evidence>
<evidence type="ECO:0000256" key="1">
    <source>
        <dbReference type="ARBA" id="ARBA00001936"/>
    </source>
</evidence>
<dbReference type="KEGG" id="cfer:D4Z93_10615"/>
<evidence type="ECO:0000256" key="15">
    <source>
        <dbReference type="PROSITE-ProRule" id="PRU00409"/>
    </source>
</evidence>
<keyword evidence="10" id="KW-0464">Manganese</keyword>
<keyword evidence="9 15" id="KW-0067">ATP-binding</keyword>
<evidence type="ECO:0000313" key="18">
    <source>
        <dbReference type="Proteomes" id="UP000266301"/>
    </source>
</evidence>
<evidence type="ECO:0000256" key="10">
    <source>
        <dbReference type="ARBA" id="ARBA00023211"/>
    </source>
</evidence>
<dbReference type="NCBIfam" id="TIGR00877">
    <property type="entry name" value="purD"/>
    <property type="match status" value="1"/>
</dbReference>
<dbReference type="EC" id="6.3.4.13" evidence="4 14"/>
<dbReference type="OrthoDB" id="9807240at2"/>
<dbReference type="SMART" id="SM01209">
    <property type="entry name" value="GARS_A"/>
    <property type="match status" value="1"/>
</dbReference>
<dbReference type="InterPro" id="IPR000115">
    <property type="entry name" value="PRibGlycinamide_synth"/>
</dbReference>
<evidence type="ECO:0000256" key="14">
    <source>
        <dbReference type="HAMAP-Rule" id="MF_00138"/>
    </source>
</evidence>
<dbReference type="Pfam" id="PF02843">
    <property type="entry name" value="GARS_C"/>
    <property type="match status" value="1"/>
</dbReference>
<dbReference type="InterPro" id="IPR016185">
    <property type="entry name" value="PreATP-grasp_dom_sf"/>
</dbReference>
<dbReference type="FunFam" id="3.40.50.20:FF:000006">
    <property type="entry name" value="Phosphoribosylamine--glycine ligase, chloroplastic"/>
    <property type="match status" value="1"/>
</dbReference>
<dbReference type="SUPFAM" id="SSF56059">
    <property type="entry name" value="Glutathione synthetase ATP-binding domain-like"/>
    <property type="match status" value="1"/>
</dbReference>
<dbReference type="GO" id="GO:0046872">
    <property type="term" value="F:metal ion binding"/>
    <property type="evidence" value="ECO:0007669"/>
    <property type="project" value="UniProtKB-KW"/>
</dbReference>
<dbReference type="EMBL" id="CP032416">
    <property type="protein sequence ID" value="AYD40947.1"/>
    <property type="molecule type" value="Genomic_DNA"/>
</dbReference>
<protein>
    <recommendedName>
        <fullName evidence="4 14">Phosphoribosylamine--glycine ligase</fullName>
        <ecNumber evidence="4 14">6.3.4.13</ecNumber>
    </recommendedName>
    <alternativeName>
        <fullName evidence="14">GARS</fullName>
    </alternativeName>
    <alternativeName>
        <fullName evidence="12 14">Glycinamide ribonucleotide synthetase</fullName>
    </alternativeName>
    <alternativeName>
        <fullName evidence="13 14">Phosphoribosylglycinamide synthetase</fullName>
    </alternativeName>
</protein>
<sequence length="415" mass="46005">MRVLIVGSGGREHAIAWKVAQNKNVEKIYCAPGNGGMVLENKCENIVLEDKQELADFAERNKIELTIVGPEGYLTEGIVDEFKKRGLRIFGPSKEASKLEGSKAYSKAFMKKYGVKTAAYEVFDNRDKALKYLEKSEYPIVIKADGLAAGKGVVICEEYNKARLTIDDFMVNDVFKGSGKKVVIEEFLEGPEASILSITDGNVILPFMSAKDHKQIFDGGKGPNTGGMGAVSPNPYCTPEVLDAFYKDIMNPTLNGIREEGFDYTGIIFFGIMITKKGPYLLEYNVRFGDPETQAVLPIMDNDLVDLINAAIDKRLDSFDLKWYSGFSCCVVGASKGYPSKYEIGFDIEGLKKPNRVFTAGVIYQNGKLKTNGGRVLCTQALGKTLDEAIDRAYHDLELVNFSGMYFRKDIGRYK</sequence>
<comment type="cofactor">
    <cofactor evidence="2">
        <name>Mg(2+)</name>
        <dbReference type="ChEBI" id="CHEBI:18420"/>
    </cofactor>
</comment>
<evidence type="ECO:0000256" key="2">
    <source>
        <dbReference type="ARBA" id="ARBA00001946"/>
    </source>
</evidence>
<dbReference type="PANTHER" id="PTHR43472">
    <property type="entry name" value="PHOSPHORIBOSYLAMINE--GLYCINE LIGASE"/>
    <property type="match status" value="1"/>
</dbReference>
<gene>
    <name evidence="14 17" type="primary">purD</name>
    <name evidence="17" type="ORF">D4Z93_10615</name>
</gene>
<evidence type="ECO:0000256" key="12">
    <source>
        <dbReference type="ARBA" id="ARBA00042242"/>
    </source>
</evidence>
<dbReference type="PANTHER" id="PTHR43472:SF1">
    <property type="entry name" value="PHOSPHORIBOSYLAMINE--GLYCINE LIGASE, CHLOROPLASTIC"/>
    <property type="match status" value="1"/>
</dbReference>
<comment type="pathway">
    <text evidence="3 14">Purine metabolism; IMP biosynthesis via de novo pathway; N(1)-(5-phospho-D-ribosyl)glycinamide from 5-phospho-alpha-D-ribose 1-diphosphate: step 2/2.</text>
</comment>
<dbReference type="InterPro" id="IPR011761">
    <property type="entry name" value="ATP-grasp"/>
</dbReference>
<dbReference type="AlphaFoldDB" id="A0A386H5C0"/>
<dbReference type="RefSeq" id="WP_119973390.1">
    <property type="nucleotide sequence ID" value="NZ_CP032416.1"/>
</dbReference>
<evidence type="ECO:0000256" key="6">
    <source>
        <dbReference type="ARBA" id="ARBA00022723"/>
    </source>
</evidence>
<dbReference type="Gene3D" id="3.40.50.20">
    <property type="match status" value="1"/>
</dbReference>
<evidence type="ECO:0000256" key="7">
    <source>
        <dbReference type="ARBA" id="ARBA00022741"/>
    </source>
</evidence>
<keyword evidence="18" id="KW-1185">Reference proteome</keyword>
<comment type="catalytic activity">
    <reaction evidence="14">
        <text>5-phospho-beta-D-ribosylamine + glycine + ATP = N(1)-(5-phospho-beta-D-ribosyl)glycinamide + ADP + phosphate + H(+)</text>
        <dbReference type="Rhea" id="RHEA:17453"/>
        <dbReference type="ChEBI" id="CHEBI:15378"/>
        <dbReference type="ChEBI" id="CHEBI:30616"/>
        <dbReference type="ChEBI" id="CHEBI:43474"/>
        <dbReference type="ChEBI" id="CHEBI:57305"/>
        <dbReference type="ChEBI" id="CHEBI:58681"/>
        <dbReference type="ChEBI" id="CHEBI:143788"/>
        <dbReference type="ChEBI" id="CHEBI:456216"/>
        <dbReference type="EC" id="6.3.4.13"/>
    </reaction>
</comment>
<dbReference type="UniPathway" id="UPA00074">
    <property type="reaction ID" value="UER00125"/>
</dbReference>
<evidence type="ECO:0000256" key="3">
    <source>
        <dbReference type="ARBA" id="ARBA00005174"/>
    </source>
</evidence>
<dbReference type="InterPro" id="IPR037123">
    <property type="entry name" value="PRibGlycinamide_synth_C_sf"/>
</dbReference>
<dbReference type="InterPro" id="IPR011054">
    <property type="entry name" value="Rudment_hybrid_motif"/>
</dbReference>
<organism evidence="17 18">
    <name type="scientific">Clostridium fermenticellae</name>
    <dbReference type="NCBI Taxonomy" id="2068654"/>
    <lineage>
        <taxon>Bacteria</taxon>
        <taxon>Bacillati</taxon>
        <taxon>Bacillota</taxon>
        <taxon>Clostridia</taxon>
        <taxon>Eubacteriales</taxon>
        <taxon>Clostridiaceae</taxon>
        <taxon>Clostridium</taxon>
    </lineage>
</organism>
<evidence type="ECO:0000256" key="8">
    <source>
        <dbReference type="ARBA" id="ARBA00022755"/>
    </source>
</evidence>
<evidence type="ECO:0000256" key="4">
    <source>
        <dbReference type="ARBA" id="ARBA00013255"/>
    </source>
</evidence>
<dbReference type="Proteomes" id="UP000266301">
    <property type="component" value="Chromosome"/>
</dbReference>
<dbReference type="PROSITE" id="PS50975">
    <property type="entry name" value="ATP_GRASP"/>
    <property type="match status" value="1"/>
</dbReference>
<dbReference type="Gene3D" id="3.90.600.10">
    <property type="entry name" value="Phosphoribosylglycinamide synthetase, C-terminal domain"/>
    <property type="match status" value="1"/>
</dbReference>
<dbReference type="InterPro" id="IPR020561">
    <property type="entry name" value="PRibGlycinamid_synth_ATP-grasp"/>
</dbReference>
<keyword evidence="7 15" id="KW-0547">Nucleotide-binding</keyword>
<dbReference type="GO" id="GO:0005524">
    <property type="term" value="F:ATP binding"/>
    <property type="evidence" value="ECO:0007669"/>
    <property type="project" value="UniProtKB-UniRule"/>
</dbReference>
<keyword evidence="6" id="KW-0479">Metal-binding</keyword>